<evidence type="ECO:0000256" key="5">
    <source>
        <dbReference type="ARBA" id="ARBA00022989"/>
    </source>
</evidence>
<name>A0A813LAY6_POLGL</name>
<accession>A0A813LAY6</accession>
<organism evidence="11 12">
    <name type="scientific">Polarella glacialis</name>
    <name type="common">Dinoflagellate</name>
    <dbReference type="NCBI Taxonomy" id="89957"/>
    <lineage>
        <taxon>Eukaryota</taxon>
        <taxon>Sar</taxon>
        <taxon>Alveolata</taxon>
        <taxon>Dinophyceae</taxon>
        <taxon>Suessiales</taxon>
        <taxon>Suessiaceae</taxon>
        <taxon>Polarella</taxon>
    </lineage>
</organism>
<dbReference type="GO" id="GO:0007165">
    <property type="term" value="P:signal transduction"/>
    <property type="evidence" value="ECO:0007669"/>
    <property type="project" value="UniProtKB-ARBA"/>
</dbReference>
<dbReference type="PANTHER" id="PTHR10125:SF31">
    <property type="entry name" value="P2X RECEPTOR E"/>
    <property type="match status" value="1"/>
</dbReference>
<keyword evidence="8" id="KW-1071">Ligand-gated ion channel</keyword>
<dbReference type="GO" id="GO:0015267">
    <property type="term" value="F:channel activity"/>
    <property type="evidence" value="ECO:0007669"/>
    <property type="project" value="UniProtKB-ARBA"/>
</dbReference>
<dbReference type="Gene3D" id="1.10.287.940">
    <property type="entry name" value="atp-gated p2x4 ion channel"/>
    <property type="match status" value="1"/>
</dbReference>
<feature type="transmembrane region" description="Helical" evidence="10">
    <location>
        <begin position="71"/>
        <end position="90"/>
    </location>
</feature>
<evidence type="ECO:0000256" key="3">
    <source>
        <dbReference type="ARBA" id="ARBA00022448"/>
    </source>
</evidence>
<evidence type="ECO:0000256" key="8">
    <source>
        <dbReference type="ARBA" id="ARBA00023286"/>
    </source>
</evidence>
<keyword evidence="9" id="KW-0407">Ion channel</keyword>
<evidence type="ECO:0000256" key="10">
    <source>
        <dbReference type="SAM" id="Phobius"/>
    </source>
</evidence>
<keyword evidence="4 10" id="KW-0812">Transmembrane</keyword>
<dbReference type="GO" id="GO:0012505">
    <property type="term" value="C:endomembrane system"/>
    <property type="evidence" value="ECO:0007669"/>
    <property type="project" value="UniProtKB-SubCell"/>
</dbReference>
<protein>
    <submittedName>
        <fullName evidence="11">Uncharacterized protein</fullName>
    </submittedName>
</protein>
<dbReference type="GO" id="GO:0016020">
    <property type="term" value="C:membrane"/>
    <property type="evidence" value="ECO:0007669"/>
    <property type="project" value="TreeGrafter"/>
</dbReference>
<keyword evidence="6" id="KW-0406">Ion transport</keyword>
<keyword evidence="7 10" id="KW-0472">Membrane</keyword>
<sequence length="514" mass="57053">MLCAQCMTAQAVFVPRLFLAPSVGALRRLRCNNKAELQMSTAQKMCGHRYDSLFAYTTHKKVKIRDARLGMLHYSLMLSIVFYIVVYQLIRQLGYLKFIAAQNTVRLKLWQPTANCDPNDASCEDSFTPSSQLHYCCSQNSSCKKEDGECGCDYSGTSFPTYECTWLSGGDAGSVHQSSISVATFTEEYTQTLDSSCFSGFPDAAPSCSKVWNISRGKKVFTADVEEFTLLLDHSVVSASGIVKTSRTMDGMLYVGTAGDTRSSSRAKDIQNQLCSSRPDAMTEAIDGSPTSTAPCFLKPEHTKVRGLDYFKVGVLLQAMGVSLEDESYEGSGKQNRLDGLAANIVIEYSNSLPWYGMRNISYVYKPSEIPGSTYETNTLMWTDLKGLSRKKRKQSGILFEVRPGGTLATLNFTQLLLQLTTSITLLAMATVGVDILAQYVLQHRHFYGEALCDDDDIDFDQLRYLEEQDDKVILGELRGMNLQETGTKHRRILRLLAHGWNQAPASEDSSTTS</sequence>
<evidence type="ECO:0000256" key="9">
    <source>
        <dbReference type="ARBA" id="ARBA00023303"/>
    </source>
</evidence>
<comment type="similarity">
    <text evidence="2">Belongs to the P2X receptor family.</text>
</comment>
<keyword evidence="5 10" id="KW-1133">Transmembrane helix</keyword>
<evidence type="ECO:0000256" key="6">
    <source>
        <dbReference type="ARBA" id="ARBA00023065"/>
    </source>
</evidence>
<evidence type="ECO:0000256" key="4">
    <source>
        <dbReference type="ARBA" id="ARBA00022692"/>
    </source>
</evidence>
<dbReference type="PANTHER" id="PTHR10125">
    <property type="entry name" value="P2X PURINOCEPTOR"/>
    <property type="match status" value="1"/>
</dbReference>
<dbReference type="EMBL" id="CAJNNW010034571">
    <property type="protein sequence ID" value="CAE8723189.1"/>
    <property type="molecule type" value="Genomic_DNA"/>
</dbReference>
<evidence type="ECO:0000256" key="7">
    <source>
        <dbReference type="ARBA" id="ARBA00023136"/>
    </source>
</evidence>
<evidence type="ECO:0000256" key="2">
    <source>
        <dbReference type="ARBA" id="ARBA00009848"/>
    </source>
</evidence>
<comment type="subcellular location">
    <subcellularLocation>
        <location evidence="1">Endomembrane system</location>
    </subcellularLocation>
</comment>
<keyword evidence="3" id="KW-0813">Transport</keyword>
<gene>
    <name evidence="11" type="ORF">PGLA2088_LOCUS42973</name>
</gene>
<dbReference type="AlphaFoldDB" id="A0A813LAY6"/>
<dbReference type="GO" id="GO:0070588">
    <property type="term" value="P:calcium ion transmembrane transport"/>
    <property type="evidence" value="ECO:0007669"/>
    <property type="project" value="TreeGrafter"/>
</dbReference>
<evidence type="ECO:0000313" key="12">
    <source>
        <dbReference type="Proteomes" id="UP000626109"/>
    </source>
</evidence>
<proteinExistence type="inferred from homology"/>
<comment type="caution">
    <text evidence="11">The sequence shown here is derived from an EMBL/GenBank/DDBJ whole genome shotgun (WGS) entry which is preliminary data.</text>
</comment>
<reference evidence="11" key="1">
    <citation type="submission" date="2021-02" db="EMBL/GenBank/DDBJ databases">
        <authorList>
            <person name="Dougan E. K."/>
            <person name="Rhodes N."/>
            <person name="Thang M."/>
            <person name="Chan C."/>
        </authorList>
    </citation>
    <scope>NUCLEOTIDE SEQUENCE</scope>
</reference>
<evidence type="ECO:0000313" key="11">
    <source>
        <dbReference type="EMBL" id="CAE8723189.1"/>
    </source>
</evidence>
<evidence type="ECO:0000256" key="1">
    <source>
        <dbReference type="ARBA" id="ARBA00004308"/>
    </source>
</evidence>
<dbReference type="InterPro" id="IPR059116">
    <property type="entry name" value="P2X_receptor"/>
</dbReference>
<dbReference type="Proteomes" id="UP000626109">
    <property type="component" value="Unassembled WGS sequence"/>
</dbReference>